<gene>
    <name evidence="1" type="ORF">TeGR_g15023</name>
</gene>
<comment type="caution">
    <text evidence="1">The sequence shown here is derived from an EMBL/GenBank/DDBJ whole genome shotgun (WGS) entry which is preliminary data.</text>
</comment>
<dbReference type="EMBL" id="BRYB01002346">
    <property type="protein sequence ID" value="GMI43504.1"/>
    <property type="molecule type" value="Genomic_DNA"/>
</dbReference>
<sequence length="363" mass="39466">MSALAAAAPPPLVILLLINGMQPADLTSVLDKLKSQSKDISSSSRREFFWQAYELITSGISKFSNPDKDGGLLYGLVKFSQHPKDDDEGVLVFEEFTRNQKALVNAGAANVHTIMGRKIVLEDEEDDKAKASKEYMMAWFDEAAQTAYDDLTAGEQCIAVDGEKGVYVLTKHKRKLCRGPPSKPFKSAADAADFIAALAPNAPLQSVSWHGHSPPAVNPYNVLLTGTAHAKAVSAALPPEVGHVGSTSNDEIYAAFLSRKNQSLALEAEDLIDKMLADVARGQQGACYFASSMKELGCARRNALLKRCYVASDKKKFIQSAREEGDVGELFVIEPRKDGAGKFEEYGGVVFETFYKLDLSIYG</sequence>
<proteinExistence type="predicted"/>
<name>A0ABQ6N932_9STRA</name>
<dbReference type="Proteomes" id="UP001165060">
    <property type="component" value="Unassembled WGS sequence"/>
</dbReference>
<accession>A0ABQ6N932</accession>
<protein>
    <submittedName>
        <fullName evidence="1">Uncharacterized protein</fullName>
    </submittedName>
</protein>
<keyword evidence="2" id="KW-1185">Reference proteome</keyword>
<reference evidence="1 2" key="1">
    <citation type="journal article" date="2023" name="Commun. Biol.">
        <title>Genome analysis of Parmales, the sister group of diatoms, reveals the evolutionary specialization of diatoms from phago-mixotrophs to photoautotrophs.</title>
        <authorList>
            <person name="Ban H."/>
            <person name="Sato S."/>
            <person name="Yoshikawa S."/>
            <person name="Yamada K."/>
            <person name="Nakamura Y."/>
            <person name="Ichinomiya M."/>
            <person name="Sato N."/>
            <person name="Blanc-Mathieu R."/>
            <person name="Endo H."/>
            <person name="Kuwata A."/>
            <person name="Ogata H."/>
        </authorList>
    </citation>
    <scope>NUCLEOTIDE SEQUENCE [LARGE SCALE GENOMIC DNA]</scope>
</reference>
<evidence type="ECO:0000313" key="1">
    <source>
        <dbReference type="EMBL" id="GMI43504.1"/>
    </source>
</evidence>
<organism evidence="1 2">
    <name type="scientific">Tetraparma gracilis</name>
    <dbReference type="NCBI Taxonomy" id="2962635"/>
    <lineage>
        <taxon>Eukaryota</taxon>
        <taxon>Sar</taxon>
        <taxon>Stramenopiles</taxon>
        <taxon>Ochrophyta</taxon>
        <taxon>Bolidophyceae</taxon>
        <taxon>Parmales</taxon>
        <taxon>Triparmaceae</taxon>
        <taxon>Tetraparma</taxon>
    </lineage>
</organism>
<evidence type="ECO:0000313" key="2">
    <source>
        <dbReference type="Proteomes" id="UP001165060"/>
    </source>
</evidence>